<dbReference type="Proteomes" id="UP001177670">
    <property type="component" value="Unassembled WGS sequence"/>
</dbReference>
<comment type="caution">
    <text evidence="2">The sequence shown here is derived from an EMBL/GenBank/DDBJ whole genome shotgun (WGS) entry which is preliminary data.</text>
</comment>
<evidence type="ECO:0000313" key="2">
    <source>
        <dbReference type="EMBL" id="KAK1131022.1"/>
    </source>
</evidence>
<evidence type="ECO:0000256" key="1">
    <source>
        <dbReference type="SAM" id="MobiDB-lite"/>
    </source>
</evidence>
<evidence type="ECO:0000313" key="3">
    <source>
        <dbReference type="Proteomes" id="UP001177670"/>
    </source>
</evidence>
<proteinExistence type="predicted"/>
<accession>A0AA40KSE9</accession>
<organism evidence="2 3">
    <name type="scientific">Melipona bicolor</name>
    <dbReference type="NCBI Taxonomy" id="60889"/>
    <lineage>
        <taxon>Eukaryota</taxon>
        <taxon>Metazoa</taxon>
        <taxon>Ecdysozoa</taxon>
        <taxon>Arthropoda</taxon>
        <taxon>Hexapoda</taxon>
        <taxon>Insecta</taxon>
        <taxon>Pterygota</taxon>
        <taxon>Neoptera</taxon>
        <taxon>Endopterygota</taxon>
        <taxon>Hymenoptera</taxon>
        <taxon>Apocrita</taxon>
        <taxon>Aculeata</taxon>
        <taxon>Apoidea</taxon>
        <taxon>Anthophila</taxon>
        <taxon>Apidae</taxon>
        <taxon>Melipona</taxon>
    </lineage>
</organism>
<protein>
    <submittedName>
        <fullName evidence="2">Uncharacterized protein</fullName>
    </submittedName>
</protein>
<dbReference type="AlphaFoldDB" id="A0AA40KSE9"/>
<sequence>MEKKTCTILRGETTSEITGNIKASGVGGFIETEESRATESEEVFSKSDPSTSSNACCKGGDKNLGDKDEQEMACATVCCCVGSLWNYLMQTQISQCLEEKEEKNRQWQEEKEAALEYAASVRRLRRKPIVRDNAESVFFPQVLNPSSAWNVPRTKKKKKKGKKENKTTVPELHDPKAMSSRNYFANARTSTVPSDLDRSGTTERNNRLLRRPAYLGWKLKPARSTIAERRGGMTVRTLIAAEWKPWLGS</sequence>
<reference evidence="2" key="1">
    <citation type="submission" date="2021-10" db="EMBL/GenBank/DDBJ databases">
        <title>Melipona bicolor Genome sequencing and assembly.</title>
        <authorList>
            <person name="Araujo N.S."/>
            <person name="Arias M.C."/>
        </authorList>
    </citation>
    <scope>NUCLEOTIDE SEQUENCE</scope>
    <source>
        <strain evidence="2">USP_2M_L1-L4_2017</strain>
        <tissue evidence="2">Whole body</tissue>
    </source>
</reference>
<keyword evidence="3" id="KW-1185">Reference proteome</keyword>
<name>A0AA40KSE9_9HYME</name>
<gene>
    <name evidence="2" type="ORF">K0M31_017325</name>
</gene>
<feature type="compositionally biased region" description="Basic residues" evidence="1">
    <location>
        <begin position="153"/>
        <end position="163"/>
    </location>
</feature>
<feature type="region of interest" description="Disordered" evidence="1">
    <location>
        <begin position="149"/>
        <end position="174"/>
    </location>
</feature>
<dbReference type="EMBL" id="JAHYIQ010000006">
    <property type="protein sequence ID" value="KAK1131022.1"/>
    <property type="molecule type" value="Genomic_DNA"/>
</dbReference>